<dbReference type="InterPro" id="IPR011051">
    <property type="entry name" value="RmlC_Cupin_sf"/>
</dbReference>
<dbReference type="GO" id="GO:0004476">
    <property type="term" value="F:mannose-6-phosphate isomerase activity"/>
    <property type="evidence" value="ECO:0007669"/>
    <property type="project" value="InterPro"/>
</dbReference>
<feature type="domain" description="Phosphomannose isomerase type I catalytic" evidence="5">
    <location>
        <begin position="18"/>
        <end position="44"/>
    </location>
</feature>
<evidence type="ECO:0000256" key="3">
    <source>
        <dbReference type="ARBA" id="ARBA00029741"/>
    </source>
</evidence>
<dbReference type="EMBL" id="LAYJ01000112">
    <property type="protein sequence ID" value="KKI50412.1"/>
    <property type="molecule type" value="Genomic_DNA"/>
</dbReference>
<keyword evidence="1" id="KW-0479">Metal-binding</keyword>
<protein>
    <recommendedName>
        <fullName evidence="3">Phosphohexomutase</fullName>
    </recommendedName>
    <alternativeName>
        <fullName evidence="4">Phosphomannose isomerase</fullName>
    </alternativeName>
</protein>
<dbReference type="InterPro" id="IPR051804">
    <property type="entry name" value="Carb_Metab_Reg_Kinase/Isom"/>
</dbReference>
<dbReference type="PANTHER" id="PTHR42742">
    <property type="entry name" value="TRANSCRIPTIONAL REPRESSOR MPRA"/>
    <property type="match status" value="1"/>
</dbReference>
<organism evidence="7 8">
    <name type="scientific">Christensenella hongkongensis</name>
    <dbReference type="NCBI Taxonomy" id="270498"/>
    <lineage>
        <taxon>Bacteria</taxon>
        <taxon>Bacillati</taxon>
        <taxon>Bacillota</taxon>
        <taxon>Clostridia</taxon>
        <taxon>Christensenellales</taxon>
        <taxon>Christensenellaceae</taxon>
        <taxon>Christensenella</taxon>
    </lineage>
</organism>
<comment type="caution">
    <text evidence="7">The sequence shown here is derived from an EMBL/GenBank/DDBJ whole genome shotgun (WGS) entry which is preliminary data.</text>
</comment>
<evidence type="ECO:0000259" key="5">
    <source>
        <dbReference type="Pfam" id="PF20511"/>
    </source>
</evidence>
<evidence type="ECO:0000313" key="8">
    <source>
        <dbReference type="Proteomes" id="UP000034076"/>
    </source>
</evidence>
<dbReference type="SUPFAM" id="SSF51182">
    <property type="entry name" value="RmlC-like cupins"/>
    <property type="match status" value="1"/>
</dbReference>
<dbReference type="PATRIC" id="fig|270498.16.peg.2224"/>
<feature type="domain" description="Mannose-6-phosphate isomerase cupin" evidence="6">
    <location>
        <begin position="178"/>
        <end position="244"/>
    </location>
</feature>
<keyword evidence="7" id="KW-0413">Isomerase</keyword>
<reference evidence="7 8" key="1">
    <citation type="submission" date="2015-04" db="EMBL/GenBank/DDBJ databases">
        <title>Draft genome sequence of bacteremic isolate Catabacter hongkongensis type strain HKU16T.</title>
        <authorList>
            <person name="Lau S.K."/>
            <person name="Teng J.L."/>
            <person name="Huang Y."/>
            <person name="Curreem S.O."/>
            <person name="Tsui S.K."/>
            <person name="Woo P.C."/>
        </authorList>
    </citation>
    <scope>NUCLEOTIDE SEQUENCE [LARGE SCALE GENOMIC DNA]</scope>
    <source>
        <strain evidence="7 8">HKU16</strain>
    </source>
</reference>
<evidence type="ECO:0000256" key="1">
    <source>
        <dbReference type="ARBA" id="ARBA00022723"/>
    </source>
</evidence>
<keyword evidence="8" id="KW-1185">Reference proteome</keyword>
<evidence type="ECO:0000313" key="7">
    <source>
        <dbReference type="EMBL" id="KKI50412.1"/>
    </source>
</evidence>
<dbReference type="Pfam" id="PF20511">
    <property type="entry name" value="PMI_typeI_cat"/>
    <property type="match status" value="1"/>
</dbReference>
<evidence type="ECO:0000256" key="2">
    <source>
        <dbReference type="ARBA" id="ARBA00022833"/>
    </source>
</evidence>
<dbReference type="Gene3D" id="2.60.120.10">
    <property type="entry name" value="Jelly Rolls"/>
    <property type="match status" value="2"/>
</dbReference>
<evidence type="ECO:0000256" key="4">
    <source>
        <dbReference type="ARBA" id="ARBA00030762"/>
    </source>
</evidence>
<dbReference type="AlphaFoldDB" id="A0A0M2NIZ5"/>
<evidence type="ECO:0000259" key="6">
    <source>
        <dbReference type="Pfam" id="PF21621"/>
    </source>
</evidence>
<accession>A0A0M2NIZ5</accession>
<dbReference type="InterPro" id="IPR049071">
    <property type="entry name" value="MPI_cupin_dom"/>
</dbReference>
<name>A0A0M2NIZ5_9FIRM</name>
<dbReference type="Pfam" id="PF21621">
    <property type="entry name" value="MPI_cupin_dom"/>
    <property type="match status" value="1"/>
</dbReference>
<dbReference type="STRING" id="270498.CHK_2475"/>
<keyword evidence="2" id="KW-0862">Zinc</keyword>
<proteinExistence type="predicted"/>
<gene>
    <name evidence="7" type="ORF">CHK_2475</name>
</gene>
<dbReference type="InterPro" id="IPR046457">
    <property type="entry name" value="PMI_typeI_cat"/>
</dbReference>
<sequence>MGEYFEKEGLHVLGEGINGLPLLVKIIDAADSLSIQVHPDEIYAATYENGQKGKTELWYIMDCEPGATLFYGFRKKISKEEFKERAQNGTITEVLNKVAVKKGDTFLIKPGTVHAIGKNMTVAEIGTNSNITYRIYDFGRTDASGNPRPLHIQQAIDVLNFERPIEYDLEKPLDCGAFFVEKIKLEKEAKTYMVDKTTFQNLLCVEGMAILTYSDYVIKIPSGTDVFVPAGIGEYILSGDAVLLKTTV</sequence>
<dbReference type="Proteomes" id="UP000034076">
    <property type="component" value="Unassembled WGS sequence"/>
</dbReference>
<dbReference type="CDD" id="cd07010">
    <property type="entry name" value="cupin_PMI_type_I_N_bac"/>
    <property type="match status" value="1"/>
</dbReference>
<dbReference type="InterPro" id="IPR014710">
    <property type="entry name" value="RmlC-like_jellyroll"/>
</dbReference>
<dbReference type="GO" id="GO:0008270">
    <property type="term" value="F:zinc ion binding"/>
    <property type="evidence" value="ECO:0007669"/>
    <property type="project" value="InterPro"/>
</dbReference>
<dbReference type="PANTHER" id="PTHR42742:SF3">
    <property type="entry name" value="FRUCTOKINASE"/>
    <property type="match status" value="1"/>
</dbReference>